<reference evidence="4 5" key="1">
    <citation type="journal article" date="2015" name="Genome Announc.">
        <title>Draft Genome Sequence of Filamentous Marine Cyanobacterium Lyngbya confervoides Strain BDU141951.</title>
        <authorList>
            <person name="Chandrababunaidu M.M."/>
            <person name="Sen D."/>
            <person name="Tripathy S."/>
        </authorList>
    </citation>
    <scope>NUCLEOTIDE SEQUENCE [LARGE SCALE GENOMIC DNA]</scope>
    <source>
        <strain evidence="4 5">BDU141951</strain>
    </source>
</reference>
<feature type="domain" description="Glycosyl hydrolase-like 10" evidence="3">
    <location>
        <begin position="111"/>
        <end position="264"/>
    </location>
</feature>
<protein>
    <submittedName>
        <fullName evidence="4">Family 10 glycosylhydrolase</fullName>
    </submittedName>
</protein>
<evidence type="ECO:0000313" key="5">
    <source>
        <dbReference type="Proteomes" id="UP000031561"/>
    </source>
</evidence>
<evidence type="ECO:0000259" key="3">
    <source>
        <dbReference type="Pfam" id="PF02638"/>
    </source>
</evidence>
<dbReference type="Pfam" id="PF02638">
    <property type="entry name" value="GHL10"/>
    <property type="match status" value="1"/>
</dbReference>
<dbReference type="InterPro" id="IPR003790">
    <property type="entry name" value="GHL10"/>
</dbReference>
<dbReference type="PANTHER" id="PTHR43405:SF1">
    <property type="entry name" value="GLYCOSYL HYDROLASE DIGH"/>
    <property type="match status" value="1"/>
</dbReference>
<dbReference type="EMBL" id="JTHE03000100">
    <property type="protein sequence ID" value="MCM1984532.1"/>
    <property type="molecule type" value="Genomic_DNA"/>
</dbReference>
<dbReference type="AlphaFoldDB" id="A0ABD4T7I0"/>
<evidence type="ECO:0000256" key="1">
    <source>
        <dbReference type="ARBA" id="ARBA00022729"/>
    </source>
</evidence>
<gene>
    <name evidence="4" type="ORF">QQ91_0017045</name>
</gene>
<dbReference type="Proteomes" id="UP000031561">
    <property type="component" value="Unassembled WGS sequence"/>
</dbReference>
<dbReference type="RefSeq" id="WP_166276417.1">
    <property type="nucleotide sequence ID" value="NZ_JTHE03000100.1"/>
</dbReference>
<dbReference type="Gene3D" id="3.20.20.80">
    <property type="entry name" value="Glycosidases"/>
    <property type="match status" value="1"/>
</dbReference>
<dbReference type="InterPro" id="IPR017853">
    <property type="entry name" value="GH"/>
</dbReference>
<sequence length="505" mass="56906">MTLPQFLKTSSPLLLSLSLLSQLWIPFSSKPVLGQTQDFCQLPAETMRQKERYLAAGLQGDRQAQISYKAMVAKHRNELLQCRQQSWLKNQAIWLRLYECDLKPGVLDSLLDRLVSRGYNQVYIEVFYSGQVLLPPGQNPTPWTSVVRSPEYANRDLLDEAIQKARERGMEPYAWLFSLNYGYQYGTRPDRQSAVARNGRGQTSLSLGSASNPNSGDTNKTFADPYSPLAQQDYANLLQAVLQRRPKGVLFDYIRYPKQSGGASVASQARDLWIFGDASRAVLINRGLNQKGRTVINHYLKTGTILPQDVVKLDQLFPNEDVALWQGRSVNGISKNTPPEDRAAKLRWDLWLLSVAHAYQGIIDFLHRAAVQAQRQGIVPGAVFFPDANQAVGQGYDSRMQPWDRFSKNLEWHPMAYGLCPDGVSCITSQVDRVRKTHPDKTITPAIAGAWGRPAFNRPSLEIQMDAIRRATPEVQSISHFDFSWQDPEFANARRDCKVNFTSAG</sequence>
<dbReference type="InterPro" id="IPR052177">
    <property type="entry name" value="Divisome_Glycosyl_Hydrolase"/>
</dbReference>
<keyword evidence="5" id="KW-1185">Reference proteome</keyword>
<dbReference type="SUPFAM" id="SSF51445">
    <property type="entry name" value="(Trans)glycosidases"/>
    <property type="match status" value="1"/>
</dbReference>
<proteinExistence type="predicted"/>
<dbReference type="PANTHER" id="PTHR43405">
    <property type="entry name" value="GLYCOSYL HYDROLASE DIGH"/>
    <property type="match status" value="1"/>
</dbReference>
<keyword evidence="1" id="KW-0732">Signal</keyword>
<name>A0ABD4T7I0_9CYAN</name>
<evidence type="ECO:0000313" key="4">
    <source>
        <dbReference type="EMBL" id="MCM1984532.1"/>
    </source>
</evidence>
<feature type="region of interest" description="Disordered" evidence="2">
    <location>
        <begin position="192"/>
        <end position="222"/>
    </location>
</feature>
<comment type="caution">
    <text evidence="4">The sequence shown here is derived from an EMBL/GenBank/DDBJ whole genome shotgun (WGS) entry which is preliminary data.</text>
</comment>
<feature type="compositionally biased region" description="Polar residues" evidence="2">
    <location>
        <begin position="200"/>
        <end position="221"/>
    </location>
</feature>
<accession>A0ABD4T7I0</accession>
<evidence type="ECO:0000256" key="2">
    <source>
        <dbReference type="SAM" id="MobiDB-lite"/>
    </source>
</evidence>
<organism evidence="4 5">
    <name type="scientific">Lyngbya confervoides BDU141951</name>
    <dbReference type="NCBI Taxonomy" id="1574623"/>
    <lineage>
        <taxon>Bacteria</taxon>
        <taxon>Bacillati</taxon>
        <taxon>Cyanobacteriota</taxon>
        <taxon>Cyanophyceae</taxon>
        <taxon>Oscillatoriophycideae</taxon>
        <taxon>Oscillatoriales</taxon>
        <taxon>Microcoleaceae</taxon>
        <taxon>Lyngbya</taxon>
    </lineage>
</organism>